<keyword evidence="19" id="KW-0812">Transmembrane</keyword>
<keyword evidence="19" id="KW-1133">Transmembrane helix</keyword>
<feature type="transmembrane region" description="Helical" evidence="19">
    <location>
        <begin position="83"/>
        <end position="105"/>
    </location>
</feature>
<dbReference type="Gene3D" id="1.20.1250.20">
    <property type="entry name" value="MFS general substrate transporter like domains"/>
    <property type="match status" value="2"/>
</dbReference>
<dbReference type="STRING" id="947166.A0A1D1UMX1"/>
<comment type="catalytic activity">
    <reaction evidence="3">
        <text>L-histidyl-glycine(out) = L-histidyl-glycine(in)</text>
        <dbReference type="Rhea" id="RHEA:79395"/>
        <dbReference type="ChEBI" id="CHEBI:229957"/>
    </reaction>
</comment>
<sequence>MDTRWWILFWVCAISFFSEFFISESSILVQRLTGTAEECRNGEDACLDIDILQFNVVISMYSWAAAAASLLAGAISDRYGTKFALLVTASFYLIGPIIFTLGAYVKSRGASLGLLVLGRIILGLAAGSYGVLGHRIKAGWFFYKELGISFSLHIMFDRIGDASAYLILGALLPYIGMRGVMWFSVGMVIIASASAVILSYLDNKSGALGVVWTSTATGQPSSLWLAIKSFDHLFWAITLIIFFYYGTVSTFTANGPNYISQAYAFSESASSYVVGLVYDMGLLAPLAGYLMDRFGHREYWFLGCAAILFLAFLFELTIPQFPAALLTVMVGLGYTGFGPLAWSTVPVVVSSDTVGLGLGFGKFAHNAGVATMTTITGALLETEAEKVPWINLFIFLFVTTLICLLLAALIVWLNWLTFFRLTFSQRQRSQHNTLQEITPLRVAFEGRQEQLAAARLASTASSTKSPLFKTESRVPSSASFQTANSAERLSRSRTNTDASFKSAVSGEFIEING</sequence>
<comment type="catalytic activity">
    <reaction evidence="7">
        <text>L-alpha-aminoacyl-L-lysine(out) = L-alpha-aminoacyl-L-lysine(in)</text>
        <dbReference type="Rhea" id="RHEA:79383"/>
        <dbReference type="ChEBI" id="CHEBI:229966"/>
    </reaction>
</comment>
<feature type="transmembrane region" description="Helical" evidence="19">
    <location>
        <begin position="389"/>
        <end position="418"/>
    </location>
</feature>
<evidence type="ECO:0000256" key="3">
    <source>
        <dbReference type="ARBA" id="ARBA00044878"/>
    </source>
</evidence>
<dbReference type="GO" id="GO:0016020">
    <property type="term" value="C:membrane"/>
    <property type="evidence" value="ECO:0007669"/>
    <property type="project" value="UniProtKB-SubCell"/>
</dbReference>
<evidence type="ECO:0000256" key="1">
    <source>
        <dbReference type="ARBA" id="ARBA00004141"/>
    </source>
</evidence>
<evidence type="ECO:0000256" key="16">
    <source>
        <dbReference type="ARBA" id="ARBA00045018"/>
    </source>
</evidence>
<organism evidence="21 22">
    <name type="scientific">Ramazzottius varieornatus</name>
    <name type="common">Water bear</name>
    <name type="synonym">Tardigrade</name>
    <dbReference type="NCBI Taxonomy" id="947166"/>
    <lineage>
        <taxon>Eukaryota</taxon>
        <taxon>Metazoa</taxon>
        <taxon>Ecdysozoa</taxon>
        <taxon>Tardigrada</taxon>
        <taxon>Eutardigrada</taxon>
        <taxon>Parachela</taxon>
        <taxon>Hypsibioidea</taxon>
        <taxon>Ramazzottiidae</taxon>
        <taxon>Ramazzottius</taxon>
    </lineage>
</organism>
<dbReference type="SUPFAM" id="SSF103473">
    <property type="entry name" value="MFS general substrate transporter"/>
    <property type="match status" value="1"/>
</dbReference>
<dbReference type="InterPro" id="IPR052187">
    <property type="entry name" value="MFSD1"/>
</dbReference>
<evidence type="ECO:0000256" key="4">
    <source>
        <dbReference type="ARBA" id="ARBA00044881"/>
    </source>
</evidence>
<keyword evidence="22" id="KW-1185">Reference proteome</keyword>
<gene>
    <name evidence="21" type="primary">RvY_03401-1</name>
    <name evidence="21" type="synonym">RvY_03401.1</name>
    <name evidence="21" type="ORF">RvY_03401</name>
</gene>
<comment type="catalytic activity">
    <reaction evidence="6">
        <text>L-lysyl-L-alpha-amino acid(out) = L-lysyl-L-alpha-amino acid(in)</text>
        <dbReference type="Rhea" id="RHEA:79387"/>
        <dbReference type="ChEBI" id="CHEBI:229965"/>
    </reaction>
</comment>
<dbReference type="GO" id="GO:0022857">
    <property type="term" value="F:transmembrane transporter activity"/>
    <property type="evidence" value="ECO:0007669"/>
    <property type="project" value="InterPro"/>
</dbReference>
<comment type="subcellular location">
    <subcellularLocation>
        <location evidence="1">Membrane</location>
        <topology evidence="1">Multi-pass membrane protein</topology>
    </subcellularLocation>
</comment>
<evidence type="ECO:0000256" key="7">
    <source>
        <dbReference type="ARBA" id="ARBA00044893"/>
    </source>
</evidence>
<evidence type="ECO:0000256" key="6">
    <source>
        <dbReference type="ARBA" id="ARBA00044891"/>
    </source>
</evidence>
<evidence type="ECO:0000256" key="15">
    <source>
        <dbReference type="ARBA" id="ARBA00044985"/>
    </source>
</evidence>
<feature type="transmembrane region" description="Helical" evidence="19">
    <location>
        <begin position="233"/>
        <end position="251"/>
    </location>
</feature>
<feature type="domain" description="Major facilitator superfamily (MFS) profile" evidence="20">
    <location>
        <begin position="1"/>
        <end position="415"/>
    </location>
</feature>
<evidence type="ECO:0000256" key="14">
    <source>
        <dbReference type="ARBA" id="ARBA00044924"/>
    </source>
</evidence>
<feature type="transmembrane region" description="Helical" evidence="19">
    <location>
        <begin position="272"/>
        <end position="291"/>
    </location>
</feature>
<dbReference type="Pfam" id="PF07690">
    <property type="entry name" value="MFS_1"/>
    <property type="match status" value="1"/>
</dbReference>
<evidence type="ECO:0000256" key="17">
    <source>
        <dbReference type="ARBA" id="ARBA00045709"/>
    </source>
</evidence>
<dbReference type="InterPro" id="IPR036259">
    <property type="entry name" value="MFS_trans_sf"/>
</dbReference>
<evidence type="ECO:0000256" key="9">
    <source>
        <dbReference type="ARBA" id="ARBA00044899"/>
    </source>
</evidence>
<feature type="transmembrane region" description="Helical" evidence="19">
    <location>
        <begin position="323"/>
        <end position="342"/>
    </location>
</feature>
<comment type="catalytic activity">
    <reaction evidence="12">
        <text>L-histidyl-L-alpha-amino acid(out) = L-histidyl-L-alpha-amino acid(in)</text>
        <dbReference type="Rhea" id="RHEA:79379"/>
        <dbReference type="ChEBI" id="CHEBI:229964"/>
    </reaction>
</comment>
<comment type="catalytic activity">
    <reaction evidence="8">
        <text>L-aspartyl-L-lysine(out) = L-aspartyl-L-lysine(in)</text>
        <dbReference type="Rhea" id="RHEA:79411"/>
        <dbReference type="ChEBI" id="CHEBI:229953"/>
    </reaction>
</comment>
<comment type="caution">
    <text evidence="21">The sequence shown here is derived from an EMBL/GenBank/DDBJ whole genome shotgun (WGS) entry which is preliminary data.</text>
</comment>
<comment type="catalytic activity">
    <reaction evidence="11">
        <text>L-arginyl-glycine(out) = L-arginyl-glycine(in)</text>
        <dbReference type="Rhea" id="RHEA:79391"/>
        <dbReference type="ChEBI" id="CHEBI:229955"/>
    </reaction>
</comment>
<comment type="catalytic activity">
    <reaction evidence="9">
        <text>L-arginyl-L-alpha-amino acid(out) = L-arginyl-L-alpha-amino acid(in)</text>
        <dbReference type="Rhea" id="RHEA:79371"/>
        <dbReference type="ChEBI" id="CHEBI:84315"/>
    </reaction>
</comment>
<dbReference type="AlphaFoldDB" id="A0A1D1UMX1"/>
<comment type="catalytic activity">
    <reaction evidence="14">
        <text>L-lysyl-glycine(out) = L-lysyl-glycine(in)</text>
        <dbReference type="Rhea" id="RHEA:79407"/>
        <dbReference type="ChEBI" id="CHEBI:191202"/>
    </reaction>
</comment>
<feature type="transmembrane region" description="Helical" evidence="19">
    <location>
        <begin position="181"/>
        <end position="201"/>
    </location>
</feature>
<dbReference type="InterPro" id="IPR011701">
    <property type="entry name" value="MFS"/>
</dbReference>
<comment type="catalytic activity">
    <reaction evidence="13">
        <text>L-alanyl-L-lysine(out) = L-alanyl-L-lysine(in)</text>
        <dbReference type="Rhea" id="RHEA:79415"/>
        <dbReference type="ChEBI" id="CHEBI:192470"/>
    </reaction>
</comment>
<evidence type="ECO:0000259" key="20">
    <source>
        <dbReference type="PROSITE" id="PS50850"/>
    </source>
</evidence>
<dbReference type="InterPro" id="IPR020846">
    <property type="entry name" value="MFS_dom"/>
</dbReference>
<evidence type="ECO:0000256" key="2">
    <source>
        <dbReference type="ARBA" id="ARBA00044876"/>
    </source>
</evidence>
<feature type="transmembrane region" description="Helical" evidence="19">
    <location>
        <begin position="51"/>
        <end position="71"/>
    </location>
</feature>
<comment type="catalytic activity">
    <reaction evidence="5">
        <text>L-alpha-aminoacyl-L-histidine(out) = L-alpha-aminoacyl-L-histidine(in)</text>
        <dbReference type="Rhea" id="RHEA:79375"/>
        <dbReference type="ChEBI" id="CHEBI:229967"/>
    </reaction>
</comment>
<evidence type="ECO:0000256" key="11">
    <source>
        <dbReference type="ARBA" id="ARBA00044903"/>
    </source>
</evidence>
<dbReference type="PROSITE" id="PS50850">
    <property type="entry name" value="MFS"/>
    <property type="match status" value="1"/>
</dbReference>
<feature type="transmembrane region" description="Helical" evidence="19">
    <location>
        <begin position="111"/>
        <end position="132"/>
    </location>
</feature>
<evidence type="ECO:0000313" key="22">
    <source>
        <dbReference type="Proteomes" id="UP000186922"/>
    </source>
</evidence>
<evidence type="ECO:0000256" key="8">
    <source>
        <dbReference type="ARBA" id="ARBA00044898"/>
    </source>
</evidence>
<comment type="subunit">
    <text evidence="18">Homodimer. Interacts with lysosomal protein GLMP (via lumenal domain); the interaction starts while both proteins are still in the endoplasmic reticulum and is required for stabilization of MFSD1 in lysosomes but has no direct effect on its targeting to lysosomes or transporter activity.</text>
</comment>
<evidence type="ECO:0000256" key="10">
    <source>
        <dbReference type="ARBA" id="ARBA00044900"/>
    </source>
</evidence>
<comment type="catalytic activity">
    <reaction evidence="4">
        <text>L-alpha-aminoacyl-L-arginine(out) = L-alpha-aminoacyl-L-arginine(in)</text>
        <dbReference type="Rhea" id="RHEA:79367"/>
        <dbReference type="ChEBI" id="CHEBI:229968"/>
    </reaction>
</comment>
<comment type="function">
    <text evidence="17">Lysosomal dipeptide uniporter that selectively exports lysine, arginine or histidine-containing dipeptides with a net positive charge from the lysosome lumen into the cytosol. Could play a role in a specific type of protein O-glycosylation indirectly regulating macrophages migration and tissue invasion. Also essential for liver homeostasis.</text>
</comment>
<keyword evidence="19" id="KW-0472">Membrane</keyword>
<evidence type="ECO:0000256" key="5">
    <source>
        <dbReference type="ARBA" id="ARBA00044884"/>
    </source>
</evidence>
<comment type="catalytic activity">
    <reaction evidence="2">
        <text>L-lysyl-L-alanine(out) = L-lysyl-L-alanine(in)</text>
        <dbReference type="Rhea" id="RHEA:79399"/>
        <dbReference type="ChEBI" id="CHEBI:229954"/>
    </reaction>
</comment>
<dbReference type="PANTHER" id="PTHR23512">
    <property type="entry name" value="MAJOR FACILITATOR SUPERFAMILY DOMAIN-CONTAINING PROTEIN 1"/>
    <property type="match status" value="1"/>
</dbReference>
<evidence type="ECO:0000256" key="19">
    <source>
        <dbReference type="SAM" id="Phobius"/>
    </source>
</evidence>
<evidence type="ECO:0000256" key="18">
    <source>
        <dbReference type="ARBA" id="ARBA00046376"/>
    </source>
</evidence>
<evidence type="ECO:0000313" key="21">
    <source>
        <dbReference type="EMBL" id="GAU91079.1"/>
    </source>
</evidence>
<name>A0A1D1UMX1_RAMVA</name>
<reference evidence="21 22" key="1">
    <citation type="journal article" date="2016" name="Nat. Commun.">
        <title>Extremotolerant tardigrade genome and improved radiotolerance of human cultured cells by tardigrade-unique protein.</title>
        <authorList>
            <person name="Hashimoto T."/>
            <person name="Horikawa D.D."/>
            <person name="Saito Y."/>
            <person name="Kuwahara H."/>
            <person name="Kozuka-Hata H."/>
            <person name="Shin-I T."/>
            <person name="Minakuchi Y."/>
            <person name="Ohishi K."/>
            <person name="Motoyama A."/>
            <person name="Aizu T."/>
            <person name="Enomoto A."/>
            <person name="Kondo K."/>
            <person name="Tanaka S."/>
            <person name="Hara Y."/>
            <person name="Koshikawa S."/>
            <person name="Sagara H."/>
            <person name="Miura T."/>
            <person name="Yokobori S."/>
            <person name="Miyagawa K."/>
            <person name="Suzuki Y."/>
            <person name="Kubo T."/>
            <person name="Oyama M."/>
            <person name="Kohara Y."/>
            <person name="Fujiyama A."/>
            <person name="Arakawa K."/>
            <person name="Katayama T."/>
            <person name="Toyoda A."/>
            <person name="Kunieda T."/>
        </authorList>
    </citation>
    <scope>NUCLEOTIDE SEQUENCE [LARGE SCALE GENOMIC DNA]</scope>
    <source>
        <strain evidence="21 22">YOKOZUNA-1</strain>
    </source>
</reference>
<dbReference type="EMBL" id="BDGG01000002">
    <property type="protein sequence ID" value="GAU91079.1"/>
    <property type="molecule type" value="Genomic_DNA"/>
</dbReference>
<feature type="transmembrane region" description="Helical" evidence="19">
    <location>
        <begin position="297"/>
        <end position="316"/>
    </location>
</feature>
<evidence type="ECO:0000256" key="13">
    <source>
        <dbReference type="ARBA" id="ARBA00044919"/>
    </source>
</evidence>
<protein>
    <recommendedName>
        <fullName evidence="15">Lysosomal dipeptide transporter MFSD1</fullName>
    </recommendedName>
    <alternativeName>
        <fullName evidence="16">Major facilitator superfamily domain-containing protein 1</fullName>
    </alternativeName>
</protein>
<comment type="catalytic activity">
    <reaction evidence="10">
        <text>L-lysyl-L-lysine(out) = L-lysyl-L-lysine(in)</text>
        <dbReference type="Rhea" id="RHEA:79403"/>
        <dbReference type="ChEBI" id="CHEBI:229956"/>
    </reaction>
</comment>
<dbReference type="PANTHER" id="PTHR23512:SF12">
    <property type="entry name" value="TRANSPORTER, PUTATIVE (AFU_ORTHOLOGUE AFUA_4G00260)-RELATED"/>
    <property type="match status" value="1"/>
</dbReference>
<proteinExistence type="predicted"/>
<dbReference type="OrthoDB" id="424834at2759"/>
<evidence type="ECO:0000256" key="12">
    <source>
        <dbReference type="ARBA" id="ARBA00044912"/>
    </source>
</evidence>
<dbReference type="Proteomes" id="UP000186922">
    <property type="component" value="Unassembled WGS sequence"/>
</dbReference>
<accession>A0A1D1UMX1</accession>